<evidence type="ECO:0000313" key="2">
    <source>
        <dbReference type="EMBL" id="KAH9642881.1"/>
    </source>
</evidence>
<name>A0A922MTI9_SPOEX</name>
<proteinExistence type="predicted"/>
<feature type="compositionally biased region" description="Basic and acidic residues" evidence="1">
    <location>
        <begin position="92"/>
        <end position="112"/>
    </location>
</feature>
<evidence type="ECO:0000313" key="3">
    <source>
        <dbReference type="Proteomes" id="UP000814243"/>
    </source>
</evidence>
<sequence>MYFRILVLGIDKIVDIRTSNYNSNDGFGRVAGEQLNFAAPSEDEAEYPPGAYLKKGKVSRATRPDVAPDHREASPGPNEQLPGGPVAAHSARVPEERPRQSREDRNHRDGHTPPEVPAGTRERFVRKARLFGKIS</sequence>
<evidence type="ECO:0000256" key="1">
    <source>
        <dbReference type="SAM" id="MobiDB-lite"/>
    </source>
</evidence>
<dbReference type="AlphaFoldDB" id="A0A922MTI9"/>
<organism evidence="2 3">
    <name type="scientific">Spodoptera exigua</name>
    <name type="common">Beet armyworm</name>
    <name type="synonym">Noctua fulgens</name>
    <dbReference type="NCBI Taxonomy" id="7107"/>
    <lineage>
        <taxon>Eukaryota</taxon>
        <taxon>Metazoa</taxon>
        <taxon>Ecdysozoa</taxon>
        <taxon>Arthropoda</taxon>
        <taxon>Hexapoda</taxon>
        <taxon>Insecta</taxon>
        <taxon>Pterygota</taxon>
        <taxon>Neoptera</taxon>
        <taxon>Endopterygota</taxon>
        <taxon>Lepidoptera</taxon>
        <taxon>Glossata</taxon>
        <taxon>Ditrysia</taxon>
        <taxon>Noctuoidea</taxon>
        <taxon>Noctuidae</taxon>
        <taxon>Amphipyrinae</taxon>
        <taxon>Spodoptera</taxon>
    </lineage>
</organism>
<reference evidence="2" key="1">
    <citation type="journal article" date="2021" name="G3 (Bethesda)">
        <title>Genome and transcriptome analysis of the beet armyworm Spodoptera exigua reveals targets for pest control. .</title>
        <authorList>
            <person name="Simon S."/>
            <person name="Breeschoten T."/>
            <person name="Jansen H.J."/>
            <person name="Dirks R.P."/>
            <person name="Schranz M.E."/>
            <person name="Ros V.I.D."/>
        </authorList>
    </citation>
    <scope>NUCLEOTIDE SEQUENCE</scope>
    <source>
        <strain evidence="2">TB_SE_WUR_2020</strain>
    </source>
</reference>
<dbReference type="EMBL" id="JACEFF010000168">
    <property type="protein sequence ID" value="KAH9642881.1"/>
    <property type="molecule type" value="Genomic_DNA"/>
</dbReference>
<accession>A0A922MTI9</accession>
<feature type="region of interest" description="Disordered" evidence="1">
    <location>
        <begin position="40"/>
        <end position="124"/>
    </location>
</feature>
<feature type="compositionally biased region" description="Basic and acidic residues" evidence="1">
    <location>
        <begin position="62"/>
        <end position="73"/>
    </location>
</feature>
<gene>
    <name evidence="2" type="ORF">HF086_005163</name>
</gene>
<protein>
    <submittedName>
        <fullName evidence="2">Uncharacterized protein</fullName>
    </submittedName>
</protein>
<comment type="caution">
    <text evidence="2">The sequence shown here is derived from an EMBL/GenBank/DDBJ whole genome shotgun (WGS) entry which is preliminary data.</text>
</comment>
<dbReference type="Proteomes" id="UP000814243">
    <property type="component" value="Unassembled WGS sequence"/>
</dbReference>